<evidence type="ECO:0000313" key="1">
    <source>
        <dbReference type="EMBL" id="PBK89729.1"/>
    </source>
</evidence>
<dbReference type="AlphaFoldDB" id="A0A2H3D397"/>
<keyword evidence="2" id="KW-1185">Reference proteome</keyword>
<name>A0A2H3D397_ARMGA</name>
<proteinExistence type="predicted"/>
<gene>
    <name evidence="1" type="ORF">ARMGADRAFT_1033239</name>
</gene>
<reference evidence="2" key="1">
    <citation type="journal article" date="2017" name="Nat. Ecol. Evol.">
        <title>Genome expansion and lineage-specific genetic innovations in the forest pathogenic fungi Armillaria.</title>
        <authorList>
            <person name="Sipos G."/>
            <person name="Prasanna A.N."/>
            <person name="Walter M.C."/>
            <person name="O'Connor E."/>
            <person name="Balint B."/>
            <person name="Krizsan K."/>
            <person name="Kiss B."/>
            <person name="Hess J."/>
            <person name="Varga T."/>
            <person name="Slot J."/>
            <person name="Riley R."/>
            <person name="Boka B."/>
            <person name="Rigling D."/>
            <person name="Barry K."/>
            <person name="Lee J."/>
            <person name="Mihaltcheva S."/>
            <person name="LaButti K."/>
            <person name="Lipzen A."/>
            <person name="Waldron R."/>
            <person name="Moloney N.M."/>
            <person name="Sperisen C."/>
            <person name="Kredics L."/>
            <person name="Vagvoelgyi C."/>
            <person name="Patrignani A."/>
            <person name="Fitzpatrick D."/>
            <person name="Nagy I."/>
            <person name="Doyle S."/>
            <person name="Anderson J.B."/>
            <person name="Grigoriev I.V."/>
            <person name="Gueldener U."/>
            <person name="Muensterkoetter M."/>
            <person name="Nagy L.G."/>
        </authorList>
    </citation>
    <scope>NUCLEOTIDE SEQUENCE [LARGE SCALE GENOMIC DNA]</scope>
    <source>
        <strain evidence="2">Ar21-2</strain>
    </source>
</reference>
<protein>
    <submittedName>
        <fullName evidence="1">Uncharacterized protein</fullName>
    </submittedName>
</protein>
<dbReference type="Proteomes" id="UP000217790">
    <property type="component" value="Unassembled WGS sequence"/>
</dbReference>
<dbReference type="EMBL" id="KZ293668">
    <property type="protein sequence ID" value="PBK89729.1"/>
    <property type="molecule type" value="Genomic_DNA"/>
</dbReference>
<organism evidence="1 2">
    <name type="scientific">Armillaria gallica</name>
    <name type="common">Bulbous honey fungus</name>
    <name type="synonym">Armillaria bulbosa</name>
    <dbReference type="NCBI Taxonomy" id="47427"/>
    <lineage>
        <taxon>Eukaryota</taxon>
        <taxon>Fungi</taxon>
        <taxon>Dikarya</taxon>
        <taxon>Basidiomycota</taxon>
        <taxon>Agaricomycotina</taxon>
        <taxon>Agaricomycetes</taxon>
        <taxon>Agaricomycetidae</taxon>
        <taxon>Agaricales</taxon>
        <taxon>Marasmiineae</taxon>
        <taxon>Physalacriaceae</taxon>
        <taxon>Armillaria</taxon>
    </lineage>
</organism>
<evidence type="ECO:0000313" key="2">
    <source>
        <dbReference type="Proteomes" id="UP000217790"/>
    </source>
</evidence>
<sequence length="117" mass="13135">MADKEHSIKVMVFIKVNHEEKVCIRKDENVVLRLLGVQICKGFEMRKWPWSSSTVSDIHVVEEQLSLMKTLPLNLDAGANIRSIDDLIDLSISDDDDLYAPRNSSQLGDTILPPSTG</sequence>
<dbReference type="InParanoid" id="A0A2H3D397"/>
<accession>A0A2H3D397</accession>